<keyword evidence="4 8" id="KW-0349">Heme</keyword>
<evidence type="ECO:0000256" key="5">
    <source>
        <dbReference type="ARBA" id="ARBA00023002"/>
    </source>
</evidence>
<evidence type="ECO:0000256" key="1">
    <source>
        <dbReference type="ARBA" id="ARBA00001971"/>
    </source>
</evidence>
<evidence type="ECO:0000256" key="3">
    <source>
        <dbReference type="ARBA" id="ARBA00010617"/>
    </source>
</evidence>
<keyword evidence="11" id="KW-1185">Reference proteome</keyword>
<comment type="cofactor">
    <cofactor evidence="1 8">
        <name>heme</name>
        <dbReference type="ChEBI" id="CHEBI:30413"/>
    </cofactor>
</comment>
<dbReference type="OMA" id="HHEIRIA"/>
<dbReference type="PANTHER" id="PTHR24305:SF166">
    <property type="entry name" value="CYTOCHROME P450 12A4, MITOCHONDRIAL-RELATED"/>
    <property type="match status" value="1"/>
</dbReference>
<keyword evidence="5" id="KW-0560">Oxidoreductase</keyword>
<dbReference type="GO" id="GO:0020037">
    <property type="term" value="F:heme binding"/>
    <property type="evidence" value="ECO:0007669"/>
    <property type="project" value="InterPro"/>
</dbReference>
<keyword evidence="9" id="KW-0472">Membrane</keyword>
<evidence type="ECO:0000256" key="8">
    <source>
        <dbReference type="PIRSR" id="PIRSR602401-1"/>
    </source>
</evidence>
<evidence type="ECO:0000313" key="10">
    <source>
        <dbReference type="EMBL" id="EJU01602.1"/>
    </source>
</evidence>
<dbReference type="SUPFAM" id="SSF48264">
    <property type="entry name" value="Cytochrome P450"/>
    <property type="match status" value="1"/>
</dbReference>
<dbReference type="AlphaFoldDB" id="M5G712"/>
<dbReference type="PRINTS" id="PR00463">
    <property type="entry name" value="EP450I"/>
</dbReference>
<evidence type="ECO:0000256" key="4">
    <source>
        <dbReference type="ARBA" id="ARBA00022617"/>
    </source>
</evidence>
<feature type="binding site" description="axial binding residue" evidence="8">
    <location>
        <position position="485"/>
    </location>
    <ligand>
        <name>heme</name>
        <dbReference type="ChEBI" id="CHEBI:30413"/>
    </ligand>
    <ligandPart>
        <name>Fe</name>
        <dbReference type="ChEBI" id="CHEBI:18248"/>
    </ligandPart>
</feature>
<dbReference type="RefSeq" id="XP_040628499.1">
    <property type="nucleotide sequence ID" value="XM_040775136.1"/>
</dbReference>
<evidence type="ECO:0000256" key="2">
    <source>
        <dbReference type="ARBA" id="ARBA00005179"/>
    </source>
</evidence>
<dbReference type="GO" id="GO:0004497">
    <property type="term" value="F:monooxygenase activity"/>
    <property type="evidence" value="ECO:0007669"/>
    <property type="project" value="UniProtKB-KW"/>
</dbReference>
<organism evidence="10 11">
    <name type="scientific">Dacryopinax primogenitus (strain DJM 731)</name>
    <name type="common">Brown rot fungus</name>
    <dbReference type="NCBI Taxonomy" id="1858805"/>
    <lineage>
        <taxon>Eukaryota</taxon>
        <taxon>Fungi</taxon>
        <taxon>Dikarya</taxon>
        <taxon>Basidiomycota</taxon>
        <taxon>Agaricomycotina</taxon>
        <taxon>Dacrymycetes</taxon>
        <taxon>Dacrymycetales</taxon>
        <taxon>Dacrymycetaceae</taxon>
        <taxon>Dacryopinax</taxon>
    </lineage>
</organism>
<comment type="similarity">
    <text evidence="3">Belongs to the cytochrome P450 family.</text>
</comment>
<sequence>MLALPLVNNESILSVNTTAVIGFTLLAVFGLTYLAKHLYRNFSTPINQLRGPNSPSWVFGLEQAVVDAEGGTADEYGCTFKYPSFVDKWELCTLDPKAVSHLLSNNDIYPKPAILRNVLNSVSGLISAEGETHKRQRRILNPSFSQVQLREVTPVFFEKATELRDIWQAQILAASNPAEGQKLDVYQWLSRATLDTIGVAGFGYDFESLFHDKNELAFAVRELFRTQMENRWLNMIRLFFPILRLFLPEPDLQVRKRSMQTMRRVGMELIQKKKAEVARSKVGEKETSGTVVGGRDILSALIRANMASDVLPTHRLTDEEVLSQITTFLLAGHEITGNSLTWSLLMFAQHTRIQTKLREELLAVAEGLPSMEDLNSLPYLDLCIRELLCLQGPVRDTVRVATQDDNIPLQYPVIDRHGNTLDAVRFKAGDVILIPILAIDKSERLWGPTALEFRPERFQSAPEAATAIPGVYSHILTFTGGPRACIRYRFSIIEVKAFLFILLRSFIFELPACDMEIVKKTVMVTRPLIKGEEEKGAQLPLLIRPIA</sequence>
<evidence type="ECO:0000256" key="6">
    <source>
        <dbReference type="ARBA" id="ARBA00023004"/>
    </source>
</evidence>
<dbReference type="HOGENOM" id="CLU_001570_5_11_1"/>
<dbReference type="InterPro" id="IPR050121">
    <property type="entry name" value="Cytochrome_P450_monoxygenase"/>
</dbReference>
<reference evidence="10 11" key="1">
    <citation type="journal article" date="2012" name="Science">
        <title>The Paleozoic origin of enzymatic lignin decomposition reconstructed from 31 fungal genomes.</title>
        <authorList>
            <person name="Floudas D."/>
            <person name="Binder M."/>
            <person name="Riley R."/>
            <person name="Barry K."/>
            <person name="Blanchette R.A."/>
            <person name="Henrissat B."/>
            <person name="Martinez A.T."/>
            <person name="Otillar R."/>
            <person name="Spatafora J.W."/>
            <person name="Yadav J.S."/>
            <person name="Aerts A."/>
            <person name="Benoit I."/>
            <person name="Boyd A."/>
            <person name="Carlson A."/>
            <person name="Copeland A."/>
            <person name="Coutinho P.M."/>
            <person name="de Vries R.P."/>
            <person name="Ferreira P."/>
            <person name="Findley K."/>
            <person name="Foster B."/>
            <person name="Gaskell J."/>
            <person name="Glotzer D."/>
            <person name="Gorecki P."/>
            <person name="Heitman J."/>
            <person name="Hesse C."/>
            <person name="Hori C."/>
            <person name="Igarashi K."/>
            <person name="Jurgens J.A."/>
            <person name="Kallen N."/>
            <person name="Kersten P."/>
            <person name="Kohler A."/>
            <person name="Kuees U."/>
            <person name="Kumar T.K.A."/>
            <person name="Kuo A."/>
            <person name="LaButti K."/>
            <person name="Larrondo L.F."/>
            <person name="Lindquist E."/>
            <person name="Ling A."/>
            <person name="Lombard V."/>
            <person name="Lucas S."/>
            <person name="Lundell T."/>
            <person name="Martin R."/>
            <person name="McLaughlin D.J."/>
            <person name="Morgenstern I."/>
            <person name="Morin E."/>
            <person name="Murat C."/>
            <person name="Nagy L.G."/>
            <person name="Nolan M."/>
            <person name="Ohm R.A."/>
            <person name="Patyshakuliyeva A."/>
            <person name="Rokas A."/>
            <person name="Ruiz-Duenas F.J."/>
            <person name="Sabat G."/>
            <person name="Salamov A."/>
            <person name="Samejima M."/>
            <person name="Schmutz J."/>
            <person name="Slot J.C."/>
            <person name="St John F."/>
            <person name="Stenlid J."/>
            <person name="Sun H."/>
            <person name="Sun S."/>
            <person name="Syed K."/>
            <person name="Tsang A."/>
            <person name="Wiebenga A."/>
            <person name="Young D."/>
            <person name="Pisabarro A."/>
            <person name="Eastwood D.C."/>
            <person name="Martin F."/>
            <person name="Cullen D."/>
            <person name="Grigoriev I.V."/>
            <person name="Hibbett D.S."/>
        </authorList>
    </citation>
    <scope>NUCLEOTIDE SEQUENCE [LARGE SCALE GENOMIC DNA]</scope>
    <source>
        <strain evidence="10 11">DJM-731 SS1</strain>
    </source>
</reference>
<dbReference type="Pfam" id="PF00067">
    <property type="entry name" value="p450"/>
    <property type="match status" value="1"/>
</dbReference>
<keyword evidence="8" id="KW-0479">Metal-binding</keyword>
<comment type="pathway">
    <text evidence="2">Secondary metabolite biosynthesis.</text>
</comment>
<dbReference type="GO" id="GO:0016705">
    <property type="term" value="F:oxidoreductase activity, acting on paired donors, with incorporation or reduction of molecular oxygen"/>
    <property type="evidence" value="ECO:0007669"/>
    <property type="project" value="InterPro"/>
</dbReference>
<keyword evidence="7" id="KW-0503">Monooxygenase</keyword>
<gene>
    <name evidence="10" type="ORF">DACRYDRAFT_52875</name>
</gene>
<dbReference type="InterPro" id="IPR002401">
    <property type="entry name" value="Cyt_P450_E_grp-I"/>
</dbReference>
<evidence type="ECO:0000256" key="7">
    <source>
        <dbReference type="ARBA" id="ARBA00023033"/>
    </source>
</evidence>
<dbReference type="InterPro" id="IPR001128">
    <property type="entry name" value="Cyt_P450"/>
</dbReference>
<dbReference type="STRING" id="1858805.M5G712"/>
<feature type="transmembrane region" description="Helical" evidence="9">
    <location>
        <begin position="12"/>
        <end position="35"/>
    </location>
</feature>
<dbReference type="PANTHER" id="PTHR24305">
    <property type="entry name" value="CYTOCHROME P450"/>
    <property type="match status" value="1"/>
</dbReference>
<dbReference type="GO" id="GO:0005506">
    <property type="term" value="F:iron ion binding"/>
    <property type="evidence" value="ECO:0007669"/>
    <property type="project" value="InterPro"/>
</dbReference>
<keyword evidence="9" id="KW-1133">Transmembrane helix</keyword>
<evidence type="ECO:0000256" key="9">
    <source>
        <dbReference type="SAM" id="Phobius"/>
    </source>
</evidence>
<evidence type="ECO:0000313" key="11">
    <source>
        <dbReference type="Proteomes" id="UP000030653"/>
    </source>
</evidence>
<dbReference type="Proteomes" id="UP000030653">
    <property type="component" value="Unassembled WGS sequence"/>
</dbReference>
<dbReference type="EMBL" id="JH795864">
    <property type="protein sequence ID" value="EJU01602.1"/>
    <property type="molecule type" value="Genomic_DNA"/>
</dbReference>
<keyword evidence="9" id="KW-0812">Transmembrane</keyword>
<protein>
    <submittedName>
        <fullName evidence="10">Cytochrome P450</fullName>
    </submittedName>
</protein>
<keyword evidence="6 8" id="KW-0408">Iron</keyword>
<dbReference type="OrthoDB" id="1470350at2759"/>
<dbReference type="InterPro" id="IPR036396">
    <property type="entry name" value="Cyt_P450_sf"/>
</dbReference>
<dbReference type="Gene3D" id="1.10.630.10">
    <property type="entry name" value="Cytochrome P450"/>
    <property type="match status" value="1"/>
</dbReference>
<proteinExistence type="inferred from homology"/>
<name>M5G712_DACPD</name>
<accession>M5G712</accession>
<dbReference type="GeneID" id="63690198"/>